<evidence type="ECO:0000313" key="2">
    <source>
        <dbReference type="Proteomes" id="UP000199662"/>
    </source>
</evidence>
<keyword evidence="2" id="KW-1185">Reference proteome</keyword>
<dbReference type="EMBL" id="FNZK01000011">
    <property type="protein sequence ID" value="SEJ60586.1"/>
    <property type="molecule type" value="Genomic_DNA"/>
</dbReference>
<evidence type="ECO:0000313" key="1">
    <source>
        <dbReference type="EMBL" id="SEJ60586.1"/>
    </source>
</evidence>
<dbReference type="Gene3D" id="1.10.10.10">
    <property type="entry name" value="Winged helix-like DNA-binding domain superfamily/Winged helix DNA-binding domain"/>
    <property type="match status" value="1"/>
</dbReference>
<name>A0A1H7A6N3_9FIRM</name>
<dbReference type="InterPro" id="IPR036388">
    <property type="entry name" value="WH-like_DNA-bd_sf"/>
</dbReference>
<accession>A0A1H7A6N3</accession>
<gene>
    <name evidence="1" type="ORF">SAMN05660742_111149</name>
</gene>
<proteinExistence type="predicted"/>
<dbReference type="RefSeq" id="WP_091832028.1">
    <property type="nucleotide sequence ID" value="NZ_FNZK01000011.1"/>
</dbReference>
<dbReference type="STRING" id="84035.SAMN05660742_111149"/>
<protein>
    <submittedName>
        <fullName evidence="1">Helix-turn-helix domain-containing protein</fullName>
    </submittedName>
</protein>
<dbReference type="AlphaFoldDB" id="A0A1H7A6N3"/>
<dbReference type="Pfam" id="PF13730">
    <property type="entry name" value="HTH_36"/>
    <property type="match status" value="1"/>
</dbReference>
<sequence>MGDALIQYKGTIYEKGYGQVGKTVMQDQALKKSAKLVYAYLCTFGSGAFPSRSKICADLKIGKTTLTDSIKDLMRNGYLSVEQQRSEQGQFSHNVYIIEFVKK</sequence>
<reference evidence="1 2" key="1">
    <citation type="submission" date="2016-10" db="EMBL/GenBank/DDBJ databases">
        <authorList>
            <person name="de Groot N.N."/>
        </authorList>
    </citation>
    <scope>NUCLEOTIDE SEQUENCE [LARGE SCALE GENOMIC DNA]</scope>
    <source>
        <strain evidence="1 2">DSM 2179</strain>
    </source>
</reference>
<dbReference type="Proteomes" id="UP000199662">
    <property type="component" value="Unassembled WGS sequence"/>
</dbReference>
<organism evidence="1 2">
    <name type="scientific">Propionispira arboris</name>
    <dbReference type="NCBI Taxonomy" id="84035"/>
    <lineage>
        <taxon>Bacteria</taxon>
        <taxon>Bacillati</taxon>
        <taxon>Bacillota</taxon>
        <taxon>Negativicutes</taxon>
        <taxon>Selenomonadales</taxon>
        <taxon>Selenomonadaceae</taxon>
        <taxon>Propionispira</taxon>
    </lineage>
</organism>